<protein>
    <recommendedName>
        <fullName evidence="2">TOG domain-containing protein</fullName>
    </recommendedName>
</protein>
<comment type="caution">
    <text evidence="3">The sequence shown here is derived from an EMBL/GenBank/DDBJ whole genome shotgun (WGS) entry which is preliminary data.</text>
</comment>
<feature type="region of interest" description="Disordered" evidence="1">
    <location>
        <begin position="304"/>
        <end position="323"/>
    </location>
</feature>
<accession>A0A9D3MUK2</accession>
<evidence type="ECO:0000256" key="1">
    <source>
        <dbReference type="SAM" id="MobiDB-lite"/>
    </source>
</evidence>
<dbReference type="Gene3D" id="1.25.10.10">
    <property type="entry name" value="Leucine-rich Repeat Variant"/>
    <property type="match status" value="1"/>
</dbReference>
<dbReference type="InterPro" id="IPR024395">
    <property type="entry name" value="CLASP_N_dom"/>
</dbReference>
<name>A0A9D3MUK2_ANGAN</name>
<keyword evidence="4" id="KW-1185">Reference proteome</keyword>
<dbReference type="InterPro" id="IPR011989">
    <property type="entry name" value="ARM-like"/>
</dbReference>
<feature type="domain" description="TOG" evidence="2">
    <location>
        <begin position="438"/>
        <end position="664"/>
    </location>
</feature>
<proteinExistence type="predicted"/>
<dbReference type="Proteomes" id="UP001044222">
    <property type="component" value="Unassembled WGS sequence"/>
</dbReference>
<dbReference type="AlphaFoldDB" id="A0A9D3MUK2"/>
<dbReference type="Pfam" id="PF12348">
    <property type="entry name" value="CLASP_N"/>
    <property type="match status" value="1"/>
</dbReference>
<dbReference type="InterPro" id="IPR034085">
    <property type="entry name" value="TOG"/>
</dbReference>
<sequence>MKQAVLFRLFYGAFCENICIMDFLALRGKISKFRNENLRLKSDISQSETEDFRAKSVETDPGQSWEEQQHLTHALSLQGKSHSMLDAFSKMFTEKAEVKLAHINRKLDLTSEVSSSSVRVPHVITPTPAPSPARAPTLRTNLGRFDRINPPVTSTQSPKMAQKVGKERSGFKCIKALPPHVPGPYQPGCISSMIMSGNWLSVNALSSVSSTYSAGGSGERQGMFLNPKDSHVFLPDAPEDTGRKLPHLHRAVKNERAPQQPSGWPETRIGPQSHRMHLFDKKTQLQPVASAQAVLERNRACLPGGGQKSILPPHTEAQKHQETRRLPMLAKAKAALDRYKARQASKGVNSGSRRPAKSRIILVGQSTPQPKEELASLPALAITKISEESKTHTPKHPTAGPKRGFFNLRKFSSKVAPSTTLENTDELPLDTPTEITEVFFPFPNPQAALNQGFLQLSCDNWEKKICGLNSFRRLAQHNSGILSPKLHKICKLVMQEVQNPQSQVSHVAMATLGDLYQHLPGDMDAELDWTAKVLLQKAAESNSGVRQDVGVALGHMLRSCSPARCMKALLKGGLSDRNAAVRACAARQLAALVEFVGAPHLLTFTKKLLNDFLSAVSRLPQDASQEVRSCGKTIMQTLSGHEEMNEKLLKFISQHRPALPHRPQ</sequence>
<dbReference type="PANTHER" id="PTHR21567:SF87">
    <property type="entry name" value="CRESCERIN-LIKE PROTEIN CHE-12"/>
    <property type="match status" value="1"/>
</dbReference>
<dbReference type="SMART" id="SM01349">
    <property type="entry name" value="TOG"/>
    <property type="match status" value="1"/>
</dbReference>
<reference evidence="3" key="1">
    <citation type="submission" date="2021-01" db="EMBL/GenBank/DDBJ databases">
        <title>A chromosome-scale assembly of European eel, Anguilla anguilla.</title>
        <authorList>
            <person name="Henkel C."/>
            <person name="Jong-Raadsen S.A."/>
            <person name="Dufour S."/>
            <person name="Weltzien F.-A."/>
            <person name="Palstra A.P."/>
            <person name="Pelster B."/>
            <person name="Spaink H.P."/>
            <person name="Van Den Thillart G.E."/>
            <person name="Jansen H."/>
            <person name="Zahm M."/>
            <person name="Klopp C."/>
            <person name="Cedric C."/>
            <person name="Louis A."/>
            <person name="Berthelot C."/>
            <person name="Parey E."/>
            <person name="Roest Crollius H."/>
            <person name="Montfort J."/>
            <person name="Robinson-Rechavi M."/>
            <person name="Bucao C."/>
            <person name="Bouchez O."/>
            <person name="Gislard M."/>
            <person name="Lluch J."/>
            <person name="Milhes M."/>
            <person name="Lampietro C."/>
            <person name="Lopez Roques C."/>
            <person name="Donnadieu C."/>
            <person name="Braasch I."/>
            <person name="Desvignes T."/>
            <person name="Postlethwait J."/>
            <person name="Bobe J."/>
            <person name="Guiguen Y."/>
            <person name="Dirks R."/>
        </authorList>
    </citation>
    <scope>NUCLEOTIDE SEQUENCE</scope>
    <source>
        <strain evidence="3">Tag_6206</strain>
        <tissue evidence="3">Liver</tissue>
    </source>
</reference>
<dbReference type="GO" id="GO:0008017">
    <property type="term" value="F:microtubule binding"/>
    <property type="evidence" value="ECO:0007669"/>
    <property type="project" value="TreeGrafter"/>
</dbReference>
<dbReference type="InterPro" id="IPR016024">
    <property type="entry name" value="ARM-type_fold"/>
</dbReference>
<dbReference type="SUPFAM" id="SSF48371">
    <property type="entry name" value="ARM repeat"/>
    <property type="match status" value="1"/>
</dbReference>
<organism evidence="3 4">
    <name type="scientific">Anguilla anguilla</name>
    <name type="common">European freshwater eel</name>
    <name type="synonym">Muraena anguilla</name>
    <dbReference type="NCBI Taxonomy" id="7936"/>
    <lineage>
        <taxon>Eukaryota</taxon>
        <taxon>Metazoa</taxon>
        <taxon>Chordata</taxon>
        <taxon>Craniata</taxon>
        <taxon>Vertebrata</taxon>
        <taxon>Euteleostomi</taxon>
        <taxon>Actinopterygii</taxon>
        <taxon>Neopterygii</taxon>
        <taxon>Teleostei</taxon>
        <taxon>Anguilliformes</taxon>
        <taxon>Anguillidae</taxon>
        <taxon>Anguilla</taxon>
    </lineage>
</organism>
<evidence type="ECO:0000259" key="2">
    <source>
        <dbReference type="SMART" id="SM01349"/>
    </source>
</evidence>
<dbReference type="EMBL" id="JAFIRN010000002">
    <property type="protein sequence ID" value="KAG5855514.1"/>
    <property type="molecule type" value="Genomic_DNA"/>
</dbReference>
<gene>
    <name evidence="3" type="ORF">ANANG_G00049840</name>
</gene>
<evidence type="ECO:0000313" key="4">
    <source>
        <dbReference type="Proteomes" id="UP001044222"/>
    </source>
</evidence>
<evidence type="ECO:0000313" key="3">
    <source>
        <dbReference type="EMBL" id="KAG5855514.1"/>
    </source>
</evidence>
<dbReference type="PANTHER" id="PTHR21567">
    <property type="entry name" value="CLASP"/>
    <property type="match status" value="1"/>
</dbReference>
<dbReference type="GO" id="GO:0005881">
    <property type="term" value="C:cytoplasmic microtubule"/>
    <property type="evidence" value="ECO:0007669"/>
    <property type="project" value="TreeGrafter"/>
</dbReference>
<dbReference type="GO" id="GO:0000226">
    <property type="term" value="P:microtubule cytoskeleton organization"/>
    <property type="evidence" value="ECO:0007669"/>
    <property type="project" value="TreeGrafter"/>
</dbReference>
<dbReference type="GO" id="GO:0005929">
    <property type="term" value="C:cilium"/>
    <property type="evidence" value="ECO:0007669"/>
    <property type="project" value="TreeGrafter"/>
</dbReference>